<dbReference type="Pfam" id="PF04149">
    <property type="entry name" value="DUF397"/>
    <property type="match status" value="1"/>
</dbReference>
<dbReference type="RefSeq" id="WP_308213473.1">
    <property type="nucleotide sequence ID" value="NZ_JAMTCP010000016.1"/>
</dbReference>
<organism evidence="2 3">
    <name type="scientific">Streptoalloteichus tenebrarius (strain ATCC 17920 / DSM 40477 / JCM 4838 / CBS 697.72 / NBRC 16177 / NCIMB 11028 / NRRL B-12390 / A12253. 1 / ISP 5477)</name>
    <name type="common">Streptomyces tenebrarius</name>
    <dbReference type="NCBI Taxonomy" id="1933"/>
    <lineage>
        <taxon>Bacteria</taxon>
        <taxon>Bacillati</taxon>
        <taxon>Actinomycetota</taxon>
        <taxon>Actinomycetes</taxon>
        <taxon>Pseudonocardiales</taxon>
        <taxon>Pseudonocardiaceae</taxon>
        <taxon>Streptoalloteichus</taxon>
    </lineage>
</organism>
<protein>
    <recommendedName>
        <fullName evidence="1">DUF397 domain-containing protein</fullName>
    </recommendedName>
</protein>
<proteinExistence type="predicted"/>
<evidence type="ECO:0000313" key="2">
    <source>
        <dbReference type="EMBL" id="MCP2259429.1"/>
    </source>
</evidence>
<evidence type="ECO:0000313" key="3">
    <source>
        <dbReference type="Proteomes" id="UP001205311"/>
    </source>
</evidence>
<name>A0ABT1HV70_STRSD</name>
<reference evidence="2 3" key="1">
    <citation type="submission" date="2022-06" db="EMBL/GenBank/DDBJ databases">
        <title>Genomic Encyclopedia of Archaeal and Bacterial Type Strains, Phase II (KMG-II): from individual species to whole genera.</title>
        <authorList>
            <person name="Goeker M."/>
        </authorList>
    </citation>
    <scope>NUCLEOTIDE SEQUENCE [LARGE SCALE GENOMIC DNA]</scope>
    <source>
        <strain evidence="2 3">DSM 40477</strain>
    </source>
</reference>
<dbReference type="EMBL" id="JAMTCP010000016">
    <property type="protein sequence ID" value="MCP2259429.1"/>
    <property type="molecule type" value="Genomic_DNA"/>
</dbReference>
<keyword evidence="3" id="KW-1185">Reference proteome</keyword>
<dbReference type="Proteomes" id="UP001205311">
    <property type="component" value="Unassembled WGS sequence"/>
</dbReference>
<dbReference type="InterPro" id="IPR007278">
    <property type="entry name" value="DUF397"/>
</dbReference>
<gene>
    <name evidence="2" type="ORF">LX15_003130</name>
</gene>
<feature type="domain" description="DUF397" evidence="1">
    <location>
        <begin position="12"/>
        <end position="64"/>
    </location>
</feature>
<sequence>MILAPDLHVVTPWRKSTRSNGGNDCVEVAPLAVPVTAYRDSKNPTGAALLFSRAEWTSFVRTIRAGLLDLS</sequence>
<evidence type="ECO:0000259" key="1">
    <source>
        <dbReference type="Pfam" id="PF04149"/>
    </source>
</evidence>
<accession>A0ABT1HV70</accession>
<comment type="caution">
    <text evidence="2">The sequence shown here is derived from an EMBL/GenBank/DDBJ whole genome shotgun (WGS) entry which is preliminary data.</text>
</comment>